<evidence type="ECO:0000256" key="2">
    <source>
        <dbReference type="ARBA" id="ARBA00023002"/>
    </source>
</evidence>
<gene>
    <name evidence="4" type="ORF">GQE99_03895</name>
</gene>
<dbReference type="EMBL" id="WTUX01000006">
    <property type="protein sequence ID" value="MZR12161.1"/>
    <property type="molecule type" value="Genomic_DNA"/>
</dbReference>
<dbReference type="Proteomes" id="UP000467322">
    <property type="component" value="Unassembled WGS sequence"/>
</dbReference>
<dbReference type="SUPFAM" id="SSF51735">
    <property type="entry name" value="NAD(P)-binding Rossmann-fold domains"/>
    <property type="match status" value="1"/>
</dbReference>
<dbReference type="RefSeq" id="WP_161350271.1">
    <property type="nucleotide sequence ID" value="NZ_WTUX01000006.1"/>
</dbReference>
<accession>A0A845M7I6</accession>
<dbReference type="AlphaFoldDB" id="A0A845M7I6"/>
<organism evidence="4 5">
    <name type="scientific">Maritimibacter harenae</name>
    <dbReference type="NCBI Taxonomy" id="2606218"/>
    <lineage>
        <taxon>Bacteria</taxon>
        <taxon>Pseudomonadati</taxon>
        <taxon>Pseudomonadota</taxon>
        <taxon>Alphaproteobacteria</taxon>
        <taxon>Rhodobacterales</taxon>
        <taxon>Roseobacteraceae</taxon>
        <taxon>Maritimibacter</taxon>
    </lineage>
</organism>
<dbReference type="PRINTS" id="PR00081">
    <property type="entry name" value="GDHRDH"/>
</dbReference>
<keyword evidence="5" id="KW-1185">Reference proteome</keyword>
<evidence type="ECO:0000259" key="3">
    <source>
        <dbReference type="SMART" id="SM00822"/>
    </source>
</evidence>
<evidence type="ECO:0000313" key="5">
    <source>
        <dbReference type="Proteomes" id="UP000467322"/>
    </source>
</evidence>
<comment type="caution">
    <text evidence="4">The sequence shown here is derived from an EMBL/GenBank/DDBJ whole genome shotgun (WGS) entry which is preliminary data.</text>
</comment>
<dbReference type="PANTHER" id="PTHR44196">
    <property type="entry name" value="DEHYDROGENASE/REDUCTASE SDR FAMILY MEMBER 7B"/>
    <property type="match status" value="1"/>
</dbReference>
<dbReference type="Gene3D" id="3.40.50.720">
    <property type="entry name" value="NAD(P)-binding Rossmann-like Domain"/>
    <property type="match status" value="1"/>
</dbReference>
<dbReference type="GO" id="GO:0016491">
    <property type="term" value="F:oxidoreductase activity"/>
    <property type="evidence" value="ECO:0007669"/>
    <property type="project" value="UniProtKB-KW"/>
</dbReference>
<name>A0A845M7I6_9RHOB</name>
<dbReference type="PANTHER" id="PTHR44196:SF1">
    <property type="entry name" value="DEHYDROGENASE_REDUCTASE SDR FAMILY MEMBER 7B"/>
    <property type="match status" value="1"/>
</dbReference>
<evidence type="ECO:0000256" key="1">
    <source>
        <dbReference type="ARBA" id="ARBA00006484"/>
    </source>
</evidence>
<dbReference type="InterPro" id="IPR036291">
    <property type="entry name" value="NAD(P)-bd_dom_sf"/>
</dbReference>
<keyword evidence="2" id="KW-0560">Oxidoreductase</keyword>
<dbReference type="InterPro" id="IPR002347">
    <property type="entry name" value="SDR_fam"/>
</dbReference>
<dbReference type="InterPro" id="IPR057326">
    <property type="entry name" value="KR_dom"/>
</dbReference>
<reference evidence="4 5" key="1">
    <citation type="submission" date="2019-12" db="EMBL/GenBank/DDBJ databases">
        <title>Maritimibacter sp. nov. sp. isolated from sea sand.</title>
        <authorList>
            <person name="Kim J."/>
            <person name="Jeong S.E."/>
            <person name="Jung H.S."/>
            <person name="Jeon C.O."/>
        </authorList>
    </citation>
    <scope>NUCLEOTIDE SEQUENCE [LARGE SCALE GENOMIC DNA]</scope>
    <source>
        <strain evidence="4 5">DP07</strain>
    </source>
</reference>
<comment type="similarity">
    <text evidence="1">Belongs to the short-chain dehydrogenases/reductases (SDR) family.</text>
</comment>
<evidence type="ECO:0000313" key="4">
    <source>
        <dbReference type="EMBL" id="MZR12161.1"/>
    </source>
</evidence>
<dbReference type="GO" id="GO:0016020">
    <property type="term" value="C:membrane"/>
    <property type="evidence" value="ECO:0007669"/>
    <property type="project" value="TreeGrafter"/>
</dbReference>
<proteinExistence type="inferred from homology"/>
<dbReference type="Pfam" id="PF00106">
    <property type="entry name" value="adh_short"/>
    <property type="match status" value="1"/>
</dbReference>
<protein>
    <submittedName>
        <fullName evidence="4">SDR family NAD(P)-dependent oxidoreductase</fullName>
    </submittedName>
</protein>
<feature type="domain" description="Ketoreductase" evidence="3">
    <location>
        <begin position="8"/>
        <end position="184"/>
    </location>
</feature>
<dbReference type="SMART" id="SM00822">
    <property type="entry name" value="PKS_KR"/>
    <property type="match status" value="1"/>
</dbReference>
<sequence>MTKSLPAKRYWIIGASEGLGRALAEALDARGAALVLSARSGDKLEALAGQLRDAKAVTVDVTDPASVARAAEEAGDFDGFIYCAGAYDPMKATAWDGDAARLMVNTNITGGLNALGEVVPRFVEKNTGHIMLIGSLSGFRGLPGAVGYGLSKAALMHTAENLRIDLSKTDILVQRANPGFIKTRLTEKNDFKMPQLMEPETAAEHVLYAIDKRRFSYSFPKPFSLIFTVGQHLPLSWFQGFFKGLV</sequence>